<proteinExistence type="inferred from homology"/>
<comment type="caution">
    <text evidence="4">The sequence shown here is derived from an EMBL/GenBank/DDBJ whole genome shotgun (WGS) entry which is preliminary data.</text>
</comment>
<reference evidence="4 5" key="1">
    <citation type="submission" date="2018-07" db="EMBL/GenBank/DDBJ databases">
        <title>Lottiidibacillus patelloidae gen. nov., sp. nov., isolated from the intestinal tract of a marine limpet and the reclassification of B. taeanensis BH030017T, B. algicola KMM 3737T and B. hwajinpoensis SW-72T as genus Lottiidibacillus.</title>
        <authorList>
            <person name="Liu R."/>
            <person name="Huang Z."/>
        </authorList>
    </citation>
    <scope>NUCLEOTIDE SEQUENCE [LARGE SCALE GENOMIC DNA]</scope>
    <source>
        <strain evidence="4 5">BH030017</strain>
    </source>
</reference>
<dbReference type="Pfam" id="PF17853">
    <property type="entry name" value="GGDEF_2"/>
    <property type="match status" value="1"/>
</dbReference>
<dbReference type="OrthoDB" id="9792148at2"/>
<evidence type="ECO:0000259" key="3">
    <source>
        <dbReference type="Pfam" id="PF17853"/>
    </source>
</evidence>
<dbReference type="InterPro" id="IPR029016">
    <property type="entry name" value="GAF-like_dom_sf"/>
</dbReference>
<evidence type="ECO:0000259" key="2">
    <source>
        <dbReference type="Pfam" id="PF13556"/>
    </source>
</evidence>
<dbReference type="InterPro" id="IPR042070">
    <property type="entry name" value="PucR_C-HTH_sf"/>
</dbReference>
<dbReference type="InterPro" id="IPR025736">
    <property type="entry name" value="PucR_C-HTH_dom"/>
</dbReference>
<dbReference type="Proteomes" id="UP000253314">
    <property type="component" value="Unassembled WGS sequence"/>
</dbReference>
<dbReference type="PANTHER" id="PTHR33744">
    <property type="entry name" value="CARBOHYDRATE DIACID REGULATOR"/>
    <property type="match status" value="1"/>
</dbReference>
<dbReference type="AlphaFoldDB" id="A0A366XYQ7"/>
<evidence type="ECO:0000313" key="5">
    <source>
        <dbReference type="Proteomes" id="UP000253314"/>
    </source>
</evidence>
<dbReference type="InterPro" id="IPR041522">
    <property type="entry name" value="CdaR_GGDEF"/>
</dbReference>
<dbReference type="Gene3D" id="3.30.450.40">
    <property type="match status" value="1"/>
</dbReference>
<feature type="domain" description="CdaR GGDEF-like" evidence="3">
    <location>
        <begin position="173"/>
        <end position="293"/>
    </location>
</feature>
<dbReference type="Pfam" id="PF13556">
    <property type="entry name" value="HTH_30"/>
    <property type="match status" value="1"/>
</dbReference>
<evidence type="ECO:0000313" key="4">
    <source>
        <dbReference type="EMBL" id="RBW69061.1"/>
    </source>
</evidence>
<dbReference type="PANTHER" id="PTHR33744:SF1">
    <property type="entry name" value="DNA-BINDING TRANSCRIPTIONAL ACTIVATOR ADER"/>
    <property type="match status" value="1"/>
</dbReference>
<dbReference type="InterPro" id="IPR051448">
    <property type="entry name" value="CdaR-like_regulators"/>
</dbReference>
<evidence type="ECO:0000256" key="1">
    <source>
        <dbReference type="ARBA" id="ARBA00006754"/>
    </source>
</evidence>
<name>A0A366XYQ7_9BACI</name>
<comment type="similarity">
    <text evidence="1">Belongs to the CdaR family.</text>
</comment>
<sequence length="414" mass="47920">MNYQKDPFSGTFESLETLVDTISEVTSCPVTLEDANHRLLAYSSHEAQSDPARIATIIGRRVPERVINSLWRDGFIQKLLNSDEPIRITPIDEIGLGNRIAISIRKNNEVLGFIWLLEVNVELNDEDFLQLKKAAQAAKTKLLQLQVRKRKEEQGLQEFFWQLLTGHLHVETVIKEEAERLRVSLPPFFRVLVFQFSEALSEKAQKQIHYILSTTQKVKIICHAVDRNHLILLAAPQPLSPNKQDVAEFINAFITQMKERFSIHAVDGACGSMYDSYLKVEASYQEALTVLQIKKQFPKETNEIKSYQDLGFYRFLPVILEQKQKEHIENQELQKLRQYDRIHNSGFVHTLEVFLNHDSNVKEAAHALHVHVNTLNYRLKRISEIANIDLKNMAQKVTLYLDLKTEKLHEEFNL</sequence>
<accession>A0A366XYQ7</accession>
<dbReference type="EMBL" id="QOCW01000013">
    <property type="protein sequence ID" value="RBW69061.1"/>
    <property type="molecule type" value="Genomic_DNA"/>
</dbReference>
<organism evidence="4 5">
    <name type="scientific">Bacillus taeanensis</name>
    <dbReference type="NCBI Taxonomy" id="273032"/>
    <lineage>
        <taxon>Bacteria</taxon>
        <taxon>Bacillati</taxon>
        <taxon>Bacillota</taxon>
        <taxon>Bacilli</taxon>
        <taxon>Bacillales</taxon>
        <taxon>Bacillaceae</taxon>
        <taxon>Bacillus</taxon>
    </lineage>
</organism>
<feature type="domain" description="PucR C-terminal helix-turn-helix" evidence="2">
    <location>
        <begin position="348"/>
        <end position="404"/>
    </location>
</feature>
<keyword evidence="5" id="KW-1185">Reference proteome</keyword>
<dbReference type="Gene3D" id="1.10.10.2840">
    <property type="entry name" value="PucR C-terminal helix-turn-helix domain"/>
    <property type="match status" value="1"/>
</dbReference>
<dbReference type="RefSeq" id="WP_113806492.1">
    <property type="nucleotide sequence ID" value="NZ_QOCW01000013.1"/>
</dbReference>
<protein>
    <submittedName>
        <fullName evidence="4">PucR family transcriptional regulator</fullName>
    </submittedName>
</protein>
<gene>
    <name evidence="4" type="ORF">DS031_12930</name>
</gene>